<dbReference type="Pfam" id="PF00593">
    <property type="entry name" value="TonB_dep_Rec_b-barrel"/>
    <property type="match status" value="1"/>
</dbReference>
<feature type="chain" id="PRO_5032308441" evidence="6">
    <location>
        <begin position="40"/>
        <end position="891"/>
    </location>
</feature>
<keyword evidence="5" id="KW-0798">TonB box</keyword>
<protein>
    <submittedName>
        <fullName evidence="9">TonB-dependent receptor</fullName>
    </submittedName>
</protein>
<feature type="domain" description="TonB-dependent receptor plug" evidence="8">
    <location>
        <begin position="72"/>
        <end position="173"/>
    </location>
</feature>
<sequence length="891" mass="96754">MKHTISGTSMSQAKHRLVLKSGVAVLAAAGLLSSFEVLAQVAPPTDAAELAPDATVTVTGVRRAAQSAQKIKQEADNVIDSIVADDIGKFPDTNVAETLARVSGIQVRRDAGEANTVLIRGLPGIATLINGREMFTTTGRYIQLADIPSTMLQRADVYKSQSADLVEGGIAGVIDVRTNRPFDFKGLQMSAQVGAKNKDKAKATDPEVSGMISNRWKTDIGEVGALFGVSYVKDRFHEERGFETFPIKKDTATSPAVPNLTGPDLVGIQDIYGQRKRTAENFALQWKPNADLEVYAEGLHSQFKGADETDFFVGLPWATSPDQIKVTTIPGTNQTDTINSTNTFTILSTQGRASTSTAQQYAVGAKWRVTPGLRTSTEIARTTSKYDWVNPILDTNTNADKVYIKTNVDGGAFAQYQGAGITDPSKIYLFQFFDRYGRDRGASTDWRADATYTPENEGLFKEFSAGVRFNDRSAESIKSLEGSVGALPGVTMASIPGLSCTTQTMSVNYGTPSWATPCASFLVNNTSIVRQAVTGTTAPKAIDQASFFEDKEKNYAFYGKAKIGFDLGAYPVDGAFGVRITKTDVDVLANNKVTSSGGDVYVPVSKTSSATDVLPSANFKLSIRKDLLARLAYAKTLTRPDFAQLNPATAYVNSNGTTTLATASGGNPELKPFTGQNFDGSLEWYFAPTGYMSATLFRHNFDGYIMNKSVQEVYQGVTYNTSRPFNTDKGHLQGAELAYQQFYDGLPGWLSGFGLQANVTFTQGGVTSSVDPNLEDKPFAGMSKLSYNIVALYEKEGWSARLAYNWRSKFTQIYGDTPDPANLKGKDLIAAPMSSLDGSLSYKITPNMSVNLTGTNLLNFKYQDYWADPVVFPRDTRRYDRTVGLSLSWKN</sequence>
<evidence type="ECO:0000256" key="6">
    <source>
        <dbReference type="SAM" id="SignalP"/>
    </source>
</evidence>
<dbReference type="Pfam" id="PF07715">
    <property type="entry name" value="Plug"/>
    <property type="match status" value="1"/>
</dbReference>
<reference evidence="9 10" key="1">
    <citation type="submission" date="2019-11" db="EMBL/GenBank/DDBJ databases">
        <title>Novel species isolated from a subtropical stream in China.</title>
        <authorList>
            <person name="Lu H."/>
        </authorList>
    </citation>
    <scope>NUCLEOTIDE SEQUENCE [LARGE SCALE GENOMIC DNA]</scope>
    <source>
        <strain evidence="9 10">FT26W</strain>
    </source>
</reference>
<dbReference type="PANTHER" id="PTHR40980">
    <property type="entry name" value="PLUG DOMAIN-CONTAINING PROTEIN"/>
    <property type="match status" value="1"/>
</dbReference>
<organism evidence="9 10">
    <name type="scientific">Duganella aquatilis</name>
    <dbReference type="NCBI Taxonomy" id="2666082"/>
    <lineage>
        <taxon>Bacteria</taxon>
        <taxon>Pseudomonadati</taxon>
        <taxon>Pseudomonadota</taxon>
        <taxon>Betaproteobacteria</taxon>
        <taxon>Burkholderiales</taxon>
        <taxon>Oxalobacteraceae</taxon>
        <taxon>Telluria group</taxon>
        <taxon>Duganella</taxon>
    </lineage>
</organism>
<dbReference type="InterPro" id="IPR037066">
    <property type="entry name" value="Plug_dom_sf"/>
</dbReference>
<evidence type="ECO:0000259" key="8">
    <source>
        <dbReference type="Pfam" id="PF07715"/>
    </source>
</evidence>
<comment type="caution">
    <text evidence="9">The sequence shown here is derived from an EMBL/GenBank/DDBJ whole genome shotgun (WGS) entry which is preliminary data.</text>
</comment>
<evidence type="ECO:0000313" key="9">
    <source>
        <dbReference type="EMBL" id="MRW86006.1"/>
    </source>
</evidence>
<evidence type="ECO:0000313" key="10">
    <source>
        <dbReference type="Proteomes" id="UP000439986"/>
    </source>
</evidence>
<dbReference type="InterPro" id="IPR010104">
    <property type="entry name" value="TonB_rcpt_bac"/>
</dbReference>
<keyword evidence="9" id="KW-0675">Receptor</keyword>
<comment type="similarity">
    <text evidence="2 5">Belongs to the TonB-dependent receptor family.</text>
</comment>
<keyword evidence="4" id="KW-0998">Cell outer membrane</keyword>
<keyword evidence="6" id="KW-0732">Signal</keyword>
<feature type="signal peptide" evidence="6">
    <location>
        <begin position="1"/>
        <end position="39"/>
    </location>
</feature>
<evidence type="ECO:0000256" key="5">
    <source>
        <dbReference type="RuleBase" id="RU003357"/>
    </source>
</evidence>
<evidence type="ECO:0000256" key="2">
    <source>
        <dbReference type="ARBA" id="ARBA00009810"/>
    </source>
</evidence>
<evidence type="ECO:0000256" key="3">
    <source>
        <dbReference type="ARBA" id="ARBA00023136"/>
    </source>
</evidence>
<dbReference type="PANTHER" id="PTHR40980:SF4">
    <property type="entry name" value="TONB-DEPENDENT RECEPTOR-LIKE BETA-BARREL DOMAIN-CONTAINING PROTEIN"/>
    <property type="match status" value="1"/>
</dbReference>
<dbReference type="AlphaFoldDB" id="A0A844DC64"/>
<evidence type="ECO:0000256" key="4">
    <source>
        <dbReference type="ARBA" id="ARBA00023237"/>
    </source>
</evidence>
<dbReference type="EMBL" id="WKJL01000013">
    <property type="protein sequence ID" value="MRW86006.1"/>
    <property type="molecule type" value="Genomic_DNA"/>
</dbReference>
<gene>
    <name evidence="9" type="ORF">GJ698_18190</name>
</gene>
<keyword evidence="3 5" id="KW-0472">Membrane</keyword>
<proteinExistence type="inferred from homology"/>
<accession>A0A844DC64</accession>
<dbReference type="InterPro" id="IPR000531">
    <property type="entry name" value="Beta-barrel_TonB"/>
</dbReference>
<feature type="domain" description="TonB-dependent receptor-like beta-barrel" evidence="7">
    <location>
        <begin position="394"/>
        <end position="857"/>
    </location>
</feature>
<dbReference type="GO" id="GO:0009279">
    <property type="term" value="C:cell outer membrane"/>
    <property type="evidence" value="ECO:0007669"/>
    <property type="project" value="UniProtKB-SubCell"/>
</dbReference>
<dbReference type="Gene3D" id="2.40.170.20">
    <property type="entry name" value="TonB-dependent receptor, beta-barrel domain"/>
    <property type="match status" value="1"/>
</dbReference>
<name>A0A844DC64_9BURK</name>
<dbReference type="SUPFAM" id="SSF56935">
    <property type="entry name" value="Porins"/>
    <property type="match status" value="1"/>
</dbReference>
<dbReference type="InterPro" id="IPR012910">
    <property type="entry name" value="Plug_dom"/>
</dbReference>
<comment type="subcellular location">
    <subcellularLocation>
        <location evidence="1 5">Cell outer membrane</location>
    </subcellularLocation>
</comment>
<dbReference type="Proteomes" id="UP000439986">
    <property type="component" value="Unassembled WGS sequence"/>
</dbReference>
<evidence type="ECO:0000256" key="1">
    <source>
        <dbReference type="ARBA" id="ARBA00004442"/>
    </source>
</evidence>
<dbReference type="Gene3D" id="2.170.130.10">
    <property type="entry name" value="TonB-dependent receptor, plug domain"/>
    <property type="match status" value="1"/>
</dbReference>
<dbReference type="NCBIfam" id="TIGR01782">
    <property type="entry name" value="TonB-Xanth-Caul"/>
    <property type="match status" value="1"/>
</dbReference>
<evidence type="ECO:0000259" key="7">
    <source>
        <dbReference type="Pfam" id="PF00593"/>
    </source>
</evidence>
<keyword evidence="10" id="KW-1185">Reference proteome</keyword>
<dbReference type="InterPro" id="IPR036942">
    <property type="entry name" value="Beta-barrel_TonB_sf"/>
</dbReference>